<dbReference type="InterPro" id="IPR039421">
    <property type="entry name" value="Type_1_exporter"/>
</dbReference>
<sequence>MKHRRIGSSITAHLNESITGMQVIQAFSREKINTKKFERLNDRYKKSYLNAVLLEIMAWPMVDITCSVATAFVFFFGAKRIMEGTMSFGTLYAFYTYQNKFWSPLSTISRFYSQLLSANASAERVFEFLDFKPLVADAENALPIDEIQGRVEFRQVSFAYQNNRPVLHEVSFQIEPGTTVALVGPTGAGKSTIINLIARFYDPTAGQVLIDGQDISKVTLESLRSQLGIVLQDSFIFSGTIGENIRYGKLEAPLDDVIAAAKASNAHEFIRKLEKMYDSVTEERGNTLSTGQRQLIAFARAILSNPRILILDEATSSIDTETEMLIQDALKTILKNRTSFIIAHRLSTIRNADMIMVIDQGRILEMGNHDTLLQNPHGLYRRLYETQYTQQEKMLADILVGN</sequence>
<dbReference type="SUPFAM" id="SSF90123">
    <property type="entry name" value="ABC transporter transmembrane region"/>
    <property type="match status" value="1"/>
</dbReference>
<comment type="subcellular location">
    <subcellularLocation>
        <location evidence="1">Membrane</location>
        <topology evidence="1">Multi-pass membrane protein</topology>
    </subcellularLocation>
</comment>
<accession>A0A645BR89</accession>
<evidence type="ECO:0000256" key="4">
    <source>
        <dbReference type="ARBA" id="ARBA00022741"/>
    </source>
</evidence>
<evidence type="ECO:0000313" key="11">
    <source>
        <dbReference type="EMBL" id="MPM67939.1"/>
    </source>
</evidence>
<dbReference type="PANTHER" id="PTHR43394:SF1">
    <property type="entry name" value="ATP-BINDING CASSETTE SUB-FAMILY B MEMBER 10, MITOCHONDRIAL"/>
    <property type="match status" value="1"/>
</dbReference>
<evidence type="ECO:0000256" key="6">
    <source>
        <dbReference type="ARBA" id="ARBA00022989"/>
    </source>
</evidence>
<dbReference type="Pfam" id="PF00664">
    <property type="entry name" value="ABC_membrane"/>
    <property type="match status" value="1"/>
</dbReference>
<evidence type="ECO:0000256" key="8">
    <source>
        <dbReference type="SAM" id="Phobius"/>
    </source>
</evidence>
<evidence type="ECO:0000259" key="9">
    <source>
        <dbReference type="PROSITE" id="PS50893"/>
    </source>
</evidence>
<dbReference type="InterPro" id="IPR011527">
    <property type="entry name" value="ABC1_TM_dom"/>
</dbReference>
<feature type="domain" description="ABC transporter" evidence="9">
    <location>
        <begin position="151"/>
        <end position="385"/>
    </location>
</feature>
<dbReference type="InterPro" id="IPR003593">
    <property type="entry name" value="AAA+_ATPase"/>
</dbReference>
<evidence type="ECO:0000259" key="10">
    <source>
        <dbReference type="PROSITE" id="PS50929"/>
    </source>
</evidence>
<evidence type="ECO:0000256" key="5">
    <source>
        <dbReference type="ARBA" id="ARBA00022840"/>
    </source>
</evidence>
<dbReference type="InterPro" id="IPR003439">
    <property type="entry name" value="ABC_transporter-like_ATP-bd"/>
</dbReference>
<dbReference type="GO" id="GO:0005524">
    <property type="term" value="F:ATP binding"/>
    <property type="evidence" value="ECO:0007669"/>
    <property type="project" value="UniProtKB-KW"/>
</dbReference>
<dbReference type="SUPFAM" id="SSF52540">
    <property type="entry name" value="P-loop containing nucleoside triphosphate hydrolases"/>
    <property type="match status" value="1"/>
</dbReference>
<organism evidence="11">
    <name type="scientific">bioreactor metagenome</name>
    <dbReference type="NCBI Taxonomy" id="1076179"/>
    <lineage>
        <taxon>unclassified sequences</taxon>
        <taxon>metagenomes</taxon>
        <taxon>ecological metagenomes</taxon>
    </lineage>
</organism>
<dbReference type="Gene3D" id="1.20.1560.10">
    <property type="entry name" value="ABC transporter type 1, transmembrane domain"/>
    <property type="match status" value="1"/>
</dbReference>
<feature type="domain" description="ABC transmembrane type-1" evidence="10">
    <location>
        <begin position="1"/>
        <end position="117"/>
    </location>
</feature>
<protein>
    <submittedName>
        <fullName evidence="11">Putative ABC transporter ATP-binding protein</fullName>
    </submittedName>
</protein>
<feature type="transmembrane region" description="Helical" evidence="8">
    <location>
        <begin position="56"/>
        <end position="78"/>
    </location>
</feature>
<keyword evidence="6 8" id="KW-1133">Transmembrane helix</keyword>
<keyword evidence="3 8" id="KW-0812">Transmembrane</keyword>
<dbReference type="Pfam" id="PF00005">
    <property type="entry name" value="ABC_tran"/>
    <property type="match status" value="1"/>
</dbReference>
<dbReference type="InterPro" id="IPR027417">
    <property type="entry name" value="P-loop_NTPase"/>
</dbReference>
<keyword evidence="2" id="KW-0813">Transport</keyword>
<evidence type="ECO:0000256" key="2">
    <source>
        <dbReference type="ARBA" id="ARBA00022448"/>
    </source>
</evidence>
<dbReference type="PROSITE" id="PS50893">
    <property type="entry name" value="ABC_TRANSPORTER_2"/>
    <property type="match status" value="1"/>
</dbReference>
<evidence type="ECO:0000256" key="3">
    <source>
        <dbReference type="ARBA" id="ARBA00022692"/>
    </source>
</evidence>
<keyword evidence="4" id="KW-0547">Nucleotide-binding</keyword>
<dbReference type="GO" id="GO:0015421">
    <property type="term" value="F:ABC-type oligopeptide transporter activity"/>
    <property type="evidence" value="ECO:0007669"/>
    <property type="project" value="TreeGrafter"/>
</dbReference>
<dbReference type="PANTHER" id="PTHR43394">
    <property type="entry name" value="ATP-DEPENDENT PERMEASE MDL1, MITOCHONDRIAL"/>
    <property type="match status" value="1"/>
</dbReference>
<dbReference type="FunFam" id="3.40.50.300:FF:000287">
    <property type="entry name" value="Multidrug ABC transporter ATP-binding protein"/>
    <property type="match status" value="1"/>
</dbReference>
<gene>
    <name evidence="11" type="ORF">SDC9_114864</name>
</gene>
<dbReference type="InterPro" id="IPR036640">
    <property type="entry name" value="ABC1_TM_sf"/>
</dbReference>
<dbReference type="CDD" id="cd03254">
    <property type="entry name" value="ABCC_Glucan_exporter_like"/>
    <property type="match status" value="1"/>
</dbReference>
<proteinExistence type="predicted"/>
<dbReference type="EMBL" id="VSSQ01021971">
    <property type="protein sequence ID" value="MPM67939.1"/>
    <property type="molecule type" value="Genomic_DNA"/>
</dbReference>
<dbReference type="GO" id="GO:0016887">
    <property type="term" value="F:ATP hydrolysis activity"/>
    <property type="evidence" value="ECO:0007669"/>
    <property type="project" value="InterPro"/>
</dbReference>
<comment type="caution">
    <text evidence="11">The sequence shown here is derived from an EMBL/GenBank/DDBJ whole genome shotgun (WGS) entry which is preliminary data.</text>
</comment>
<name>A0A645BR89_9ZZZZ</name>
<dbReference type="Gene3D" id="3.40.50.300">
    <property type="entry name" value="P-loop containing nucleotide triphosphate hydrolases"/>
    <property type="match status" value="1"/>
</dbReference>
<dbReference type="PROSITE" id="PS50929">
    <property type="entry name" value="ABC_TM1F"/>
    <property type="match status" value="1"/>
</dbReference>
<evidence type="ECO:0000256" key="7">
    <source>
        <dbReference type="ARBA" id="ARBA00023136"/>
    </source>
</evidence>
<dbReference type="AlphaFoldDB" id="A0A645BR89"/>
<keyword evidence="5 11" id="KW-0067">ATP-binding</keyword>
<evidence type="ECO:0000256" key="1">
    <source>
        <dbReference type="ARBA" id="ARBA00004141"/>
    </source>
</evidence>
<keyword evidence="7 8" id="KW-0472">Membrane</keyword>
<reference evidence="11" key="1">
    <citation type="submission" date="2019-08" db="EMBL/GenBank/DDBJ databases">
        <authorList>
            <person name="Kucharzyk K."/>
            <person name="Murdoch R.W."/>
            <person name="Higgins S."/>
            <person name="Loffler F."/>
        </authorList>
    </citation>
    <scope>NUCLEOTIDE SEQUENCE</scope>
</reference>
<dbReference type="SMART" id="SM00382">
    <property type="entry name" value="AAA"/>
    <property type="match status" value="1"/>
</dbReference>
<dbReference type="GO" id="GO:0016020">
    <property type="term" value="C:membrane"/>
    <property type="evidence" value="ECO:0007669"/>
    <property type="project" value="UniProtKB-SubCell"/>
</dbReference>